<accession>A0ABY1PXN4</accession>
<organism evidence="1 2">
    <name type="scientific">Noviherbaspirillum suwonense</name>
    <dbReference type="NCBI Taxonomy" id="1224511"/>
    <lineage>
        <taxon>Bacteria</taxon>
        <taxon>Pseudomonadati</taxon>
        <taxon>Pseudomonadota</taxon>
        <taxon>Betaproteobacteria</taxon>
        <taxon>Burkholderiales</taxon>
        <taxon>Oxalobacteraceae</taxon>
        <taxon>Noviherbaspirillum</taxon>
    </lineage>
</organism>
<dbReference type="EMBL" id="FXUL01000003">
    <property type="protein sequence ID" value="SMP52283.1"/>
    <property type="molecule type" value="Genomic_DNA"/>
</dbReference>
<evidence type="ECO:0000313" key="2">
    <source>
        <dbReference type="Proteomes" id="UP001158049"/>
    </source>
</evidence>
<evidence type="ECO:0000313" key="1">
    <source>
        <dbReference type="EMBL" id="SMP52283.1"/>
    </source>
</evidence>
<reference evidence="1 2" key="1">
    <citation type="submission" date="2017-05" db="EMBL/GenBank/DDBJ databases">
        <authorList>
            <person name="Varghese N."/>
            <person name="Submissions S."/>
        </authorList>
    </citation>
    <scope>NUCLEOTIDE SEQUENCE [LARGE SCALE GENOMIC DNA]</scope>
    <source>
        <strain evidence="1 2">DSM 26001</strain>
    </source>
</reference>
<dbReference type="Proteomes" id="UP001158049">
    <property type="component" value="Unassembled WGS sequence"/>
</dbReference>
<protein>
    <recommendedName>
        <fullName evidence="3">HEPN AbiU2-like domain-containing protein</fullName>
    </recommendedName>
</protein>
<gene>
    <name evidence="1" type="ORF">SAMN06295970_103110</name>
</gene>
<proteinExistence type="predicted"/>
<keyword evidence="2" id="KW-1185">Reference proteome</keyword>
<comment type="caution">
    <text evidence="1">The sequence shown here is derived from an EMBL/GenBank/DDBJ whole genome shotgun (WGS) entry which is preliminary data.</text>
</comment>
<dbReference type="RefSeq" id="WP_283441388.1">
    <property type="nucleotide sequence ID" value="NZ_FXUL01000003.1"/>
</dbReference>
<sequence>MKMKHRRKQWYQNRNSDVRPIKLYHQKVSSALFAALLEEDRYCLLLAGHIHDELNWLQRMAFISTRQQNLGSSVERGGKMMQTTMLVRLLLGKLWEFNEVFSPQNAHLRAFVVKYYKPEEKDAGSNKVREILAAFESQEWLRSARNKHFLHYPKFGDIKDALNDANMEWHFESFHGKNSVNTFYPTADVLANYSWFRRVNVEKPTSGFEDAVDALIGLTRLTLDALEVSIAHFIDVNLVQFRDSKEITLSGPPLRSLRLPYLVAI</sequence>
<evidence type="ECO:0008006" key="3">
    <source>
        <dbReference type="Google" id="ProtNLM"/>
    </source>
</evidence>
<name>A0ABY1PXN4_9BURK</name>